<evidence type="ECO:0000256" key="2">
    <source>
        <dbReference type="ARBA" id="ARBA00022801"/>
    </source>
</evidence>
<keyword evidence="3" id="KW-0326">Glycosidase</keyword>
<dbReference type="InterPro" id="IPR044505">
    <property type="entry name" value="GlgX_Isoamylase_N_E_set"/>
</dbReference>
<reference evidence="6 7" key="1">
    <citation type="submission" date="2022-06" db="EMBL/GenBank/DDBJ databases">
        <title>Mesorhizobium sp. strain RP14 Genome sequencing and assembly.</title>
        <authorList>
            <person name="Kim I."/>
        </authorList>
    </citation>
    <scope>NUCLEOTIDE SEQUENCE [LARGE SCALE GENOMIC DNA]</scope>
    <source>
        <strain evidence="7">RP14(2022)</strain>
    </source>
</reference>
<dbReference type="SUPFAM" id="SSF51445">
    <property type="entry name" value="(Trans)glycosidases"/>
    <property type="match status" value="1"/>
</dbReference>
<keyword evidence="2" id="KW-0378">Hydrolase</keyword>
<accession>A0ABT1C2X9</accession>
<comment type="caution">
    <text evidence="6">The sequence shown here is derived from an EMBL/GenBank/DDBJ whole genome shotgun (WGS) entry which is preliminary data.</text>
</comment>
<dbReference type="PANTHER" id="PTHR43002">
    <property type="entry name" value="GLYCOGEN DEBRANCHING ENZYME"/>
    <property type="match status" value="1"/>
</dbReference>
<dbReference type="InterPro" id="IPR013780">
    <property type="entry name" value="Glyco_hydro_b"/>
</dbReference>
<evidence type="ECO:0000256" key="3">
    <source>
        <dbReference type="ARBA" id="ARBA00023295"/>
    </source>
</evidence>
<dbReference type="Gene3D" id="2.60.40.10">
    <property type="entry name" value="Immunoglobulins"/>
    <property type="match status" value="1"/>
</dbReference>
<keyword evidence="7" id="KW-1185">Reference proteome</keyword>
<evidence type="ECO:0000259" key="5">
    <source>
        <dbReference type="SMART" id="SM00642"/>
    </source>
</evidence>
<dbReference type="EMBL" id="JAMXQS010000001">
    <property type="protein sequence ID" value="MCO6048590.1"/>
    <property type="molecule type" value="Genomic_DNA"/>
</dbReference>
<dbReference type="InterPro" id="IPR011837">
    <property type="entry name" value="Glycogen_debranch_GlgX"/>
</dbReference>
<gene>
    <name evidence="6" type="primary">glgX</name>
    <name evidence="6" type="ORF">NGM99_02140</name>
</gene>
<dbReference type="InterPro" id="IPR017853">
    <property type="entry name" value="GH"/>
</dbReference>
<dbReference type="InterPro" id="IPR013783">
    <property type="entry name" value="Ig-like_fold"/>
</dbReference>
<name>A0ABT1C2X9_9HYPH</name>
<dbReference type="RefSeq" id="WP_252815466.1">
    <property type="nucleotide sequence ID" value="NZ_JAMXQS010000001.1"/>
</dbReference>
<proteinExistence type="inferred from homology"/>
<dbReference type="InterPro" id="IPR004193">
    <property type="entry name" value="Glyco_hydro_13_N"/>
</dbReference>
<feature type="compositionally biased region" description="Basic and acidic residues" evidence="4">
    <location>
        <begin position="449"/>
        <end position="462"/>
    </location>
</feature>
<dbReference type="Pfam" id="PF00128">
    <property type="entry name" value="Alpha-amylase"/>
    <property type="match status" value="1"/>
</dbReference>
<dbReference type="NCBIfam" id="TIGR02100">
    <property type="entry name" value="glgX_debranch"/>
    <property type="match status" value="1"/>
</dbReference>
<dbReference type="Proteomes" id="UP001205906">
    <property type="component" value="Unassembled WGS sequence"/>
</dbReference>
<dbReference type="CDD" id="cd02856">
    <property type="entry name" value="E_set_GDE_Isoamylase_N"/>
    <property type="match status" value="1"/>
</dbReference>
<dbReference type="SMART" id="SM00642">
    <property type="entry name" value="Aamy"/>
    <property type="match status" value="1"/>
</dbReference>
<feature type="domain" description="Glycosyl hydrolase family 13 catalytic" evidence="5">
    <location>
        <begin position="149"/>
        <end position="547"/>
    </location>
</feature>
<dbReference type="Gene3D" id="3.20.20.80">
    <property type="entry name" value="Glycosidases"/>
    <property type="match status" value="1"/>
</dbReference>
<organism evidence="6 7">
    <name type="scientific">Mesorhizobium liriopis</name>
    <dbReference type="NCBI Taxonomy" id="2953882"/>
    <lineage>
        <taxon>Bacteria</taxon>
        <taxon>Pseudomonadati</taxon>
        <taxon>Pseudomonadota</taxon>
        <taxon>Alphaproteobacteria</taxon>
        <taxon>Hyphomicrobiales</taxon>
        <taxon>Phyllobacteriaceae</taxon>
        <taxon>Mesorhizobium</taxon>
    </lineage>
</organism>
<sequence length="654" mass="71539">MTETSSIKLGATPEKKGVRFAVRSETAERVWFSVFNKKGDDEIARVELTRDGTVFSGLVPKLKAGARYGFRADGPYDPARGLWFDPDKLLIDPYAAAIDGPYHYDARLGAKRGEGGDTAPLLPKCVVVEETGPLRLEAPRFAPGGLIYELSVRAFTMLHPKVPKKKRGTVAALAEPAVIEHLKTLGVAAVELMPITATMDERHLPSLGLSNAWGYNPVTFMALDPRLVPGGMAELRQTVAKLHEAGIGVILDLVFNHTAESDAEGPTLSLRGLDAPAYFRHAENGALINDTGTGNTVRTDHPAVQAMVLESLRRFVELAGVDGFRFDLGTVLGRGENGFARDAPLLDAIRNHPVIGSRLLVMEPWDIGPGGYQLGRFGAPFLEWNDRARDDIRRFWRGDGGMAGQLATRIAGSFDLFDGEATRSVNFLAAHDGFTLADTVAYQAKHNEANGEENRDGHDDNHSWNNGAEGPSDDPHVLDARRRDIRALLSTLFVSRGAIMLTAGDEWGRTQHGNNNAYAQDNERFRLDWKNRDKGLEAHVAALASLRRQVPALHDLGHLSEATAWLGADGVSLSPQRWEEPERRRFTLLLKTGSSDGSRLAIVINGDRRAQHFALPQRDGWRWELAVPEEARIGLDGVVADGRTVVILIERAAG</sequence>
<dbReference type="Gene3D" id="2.60.40.1180">
    <property type="entry name" value="Golgi alpha-mannosidase II"/>
    <property type="match status" value="1"/>
</dbReference>
<dbReference type="Pfam" id="PF02922">
    <property type="entry name" value="CBM_48"/>
    <property type="match status" value="1"/>
</dbReference>
<dbReference type="SUPFAM" id="SSF51011">
    <property type="entry name" value="Glycosyl hydrolase domain"/>
    <property type="match status" value="1"/>
</dbReference>
<evidence type="ECO:0000256" key="4">
    <source>
        <dbReference type="SAM" id="MobiDB-lite"/>
    </source>
</evidence>
<evidence type="ECO:0000313" key="6">
    <source>
        <dbReference type="EMBL" id="MCO6048590.1"/>
    </source>
</evidence>
<evidence type="ECO:0000256" key="1">
    <source>
        <dbReference type="ARBA" id="ARBA00008061"/>
    </source>
</evidence>
<feature type="region of interest" description="Disordered" evidence="4">
    <location>
        <begin position="449"/>
        <end position="477"/>
    </location>
</feature>
<dbReference type="InterPro" id="IPR014756">
    <property type="entry name" value="Ig_E-set"/>
</dbReference>
<dbReference type="SUPFAM" id="SSF81296">
    <property type="entry name" value="E set domains"/>
    <property type="match status" value="1"/>
</dbReference>
<evidence type="ECO:0000313" key="7">
    <source>
        <dbReference type="Proteomes" id="UP001205906"/>
    </source>
</evidence>
<comment type="similarity">
    <text evidence="1">Belongs to the glycosyl hydrolase 13 family.</text>
</comment>
<dbReference type="InterPro" id="IPR006047">
    <property type="entry name" value="GH13_cat_dom"/>
</dbReference>
<dbReference type="CDD" id="cd11326">
    <property type="entry name" value="AmyAc_Glg_debranch"/>
    <property type="match status" value="1"/>
</dbReference>
<protein>
    <submittedName>
        <fullName evidence="6">Glycogen debranching protein GlgX</fullName>
    </submittedName>
</protein>